<organism evidence="2 3">
    <name type="scientific">Ephemerocybe angulata</name>
    <dbReference type="NCBI Taxonomy" id="980116"/>
    <lineage>
        <taxon>Eukaryota</taxon>
        <taxon>Fungi</taxon>
        <taxon>Dikarya</taxon>
        <taxon>Basidiomycota</taxon>
        <taxon>Agaricomycotina</taxon>
        <taxon>Agaricomycetes</taxon>
        <taxon>Agaricomycetidae</taxon>
        <taxon>Agaricales</taxon>
        <taxon>Agaricineae</taxon>
        <taxon>Psathyrellaceae</taxon>
        <taxon>Ephemerocybe</taxon>
    </lineage>
</organism>
<evidence type="ECO:0000256" key="1">
    <source>
        <dbReference type="SAM" id="MobiDB-lite"/>
    </source>
</evidence>
<dbReference type="AlphaFoldDB" id="A0A8H5FF99"/>
<evidence type="ECO:0008006" key="4">
    <source>
        <dbReference type="Google" id="ProtNLM"/>
    </source>
</evidence>
<evidence type="ECO:0000313" key="2">
    <source>
        <dbReference type="EMBL" id="KAF5334437.1"/>
    </source>
</evidence>
<dbReference type="Pfam" id="PF13975">
    <property type="entry name" value="gag-asp_proteas"/>
    <property type="match status" value="1"/>
</dbReference>
<dbReference type="Gene3D" id="2.40.70.10">
    <property type="entry name" value="Acid Proteases"/>
    <property type="match status" value="1"/>
</dbReference>
<feature type="compositionally biased region" description="Acidic residues" evidence="1">
    <location>
        <begin position="90"/>
        <end position="113"/>
    </location>
</feature>
<evidence type="ECO:0000313" key="3">
    <source>
        <dbReference type="Proteomes" id="UP000541558"/>
    </source>
</evidence>
<dbReference type="EMBL" id="JAACJK010000069">
    <property type="protein sequence ID" value="KAF5334437.1"/>
    <property type="molecule type" value="Genomic_DNA"/>
</dbReference>
<dbReference type="CDD" id="cd00303">
    <property type="entry name" value="retropepsin_like"/>
    <property type="match status" value="1"/>
</dbReference>
<feature type="region of interest" description="Disordered" evidence="1">
    <location>
        <begin position="89"/>
        <end position="114"/>
    </location>
</feature>
<name>A0A8H5FF99_9AGAR</name>
<dbReference type="SUPFAM" id="SSF50630">
    <property type="entry name" value="Acid proteases"/>
    <property type="match status" value="1"/>
</dbReference>
<protein>
    <recommendedName>
        <fullName evidence="4">Aspartic peptidase DDI1-type domain-containing protein</fullName>
    </recommendedName>
</protein>
<dbReference type="OrthoDB" id="5596707at2759"/>
<keyword evidence="3" id="KW-1185">Reference proteome</keyword>
<sequence length="516" mass="57678">MGQGGFLPTTYSYRFAQHRLLSQYSRFQATEVEERARAVEVAGEVEDTVGVRESEQGIVESEGGDMYEAAEEQKRVWFEELVEEVRAAEMEEDEECGWVTAAEEESEDEEDVWEDAREDVGEGVVRDDGEDVGIGKAFATTRSGKRTVREDVLRKADGGGERHVPGYKYGSKAADVEAPKKFYNRILDAVVPGVTVGELWGLSGDVRKEVVENLRTVRIPSEAKRRVQLKHRVSVVRAKSVPGVELGYTELLREMDVRVNGGRAYVVATVDSGSELVVVSRRMVERHGLRVNESIELSMEVANGSVERMGGCVEWLEIEVEGVKTWGHAFVVEGAPYDLLLGLPWQKSVRMQTVIREDGEIDLVIHNPLNPSEETRVETRARAVKLQSVNAAKGVVEMVEEARGRAGEDEPEVWARTTEGGTVEEIEESEDEPEVWARTTEGGVVEELEGTCETRRAQDNIGIMEVLMGTTYEVDRDRNVLLYKSVANKIRPLAMSTPEEYKVVRLFQQGDSQKHV</sequence>
<gene>
    <name evidence="2" type="ORF">D9611_014466</name>
</gene>
<reference evidence="2 3" key="1">
    <citation type="journal article" date="2020" name="ISME J.">
        <title>Uncovering the hidden diversity of litter-decomposition mechanisms in mushroom-forming fungi.</title>
        <authorList>
            <person name="Floudas D."/>
            <person name="Bentzer J."/>
            <person name="Ahren D."/>
            <person name="Johansson T."/>
            <person name="Persson P."/>
            <person name="Tunlid A."/>
        </authorList>
    </citation>
    <scope>NUCLEOTIDE SEQUENCE [LARGE SCALE GENOMIC DNA]</scope>
    <source>
        <strain evidence="2 3">CBS 175.51</strain>
    </source>
</reference>
<accession>A0A8H5FF99</accession>
<proteinExistence type="predicted"/>
<dbReference type="Proteomes" id="UP000541558">
    <property type="component" value="Unassembled WGS sequence"/>
</dbReference>
<dbReference type="InterPro" id="IPR021109">
    <property type="entry name" value="Peptidase_aspartic_dom_sf"/>
</dbReference>
<comment type="caution">
    <text evidence="2">The sequence shown here is derived from an EMBL/GenBank/DDBJ whole genome shotgun (WGS) entry which is preliminary data.</text>
</comment>